<feature type="transmembrane region" description="Helical" evidence="5">
    <location>
        <begin position="12"/>
        <end position="34"/>
    </location>
</feature>
<name>A0A2R5G1E1_9STRA</name>
<keyword evidence="2 5" id="KW-0812">Transmembrane</keyword>
<comment type="subcellular location">
    <subcellularLocation>
        <location evidence="1">Endomembrane system</location>
        <topology evidence="1">Multi-pass membrane protein</topology>
    </subcellularLocation>
</comment>
<feature type="domain" description="3-oxo-5-alpha-steroid 4-dehydrogenase C-terminal" evidence="6">
    <location>
        <begin position="174"/>
        <end position="326"/>
    </location>
</feature>
<feature type="transmembrane region" description="Helical" evidence="5">
    <location>
        <begin position="169"/>
        <end position="186"/>
    </location>
</feature>
<dbReference type="PANTHER" id="PTHR14624">
    <property type="entry name" value="DFG10 PROTEIN"/>
    <property type="match status" value="1"/>
</dbReference>
<dbReference type="InParanoid" id="A0A2R5G1E1"/>
<accession>A0A2R5G1E1</accession>
<dbReference type="Gene3D" id="1.20.120.1630">
    <property type="match status" value="1"/>
</dbReference>
<dbReference type="FunCoup" id="A0A2R5G1E1">
    <property type="interactions" value="85"/>
</dbReference>
<dbReference type="PROSITE" id="PS50244">
    <property type="entry name" value="S5A_REDUCTASE"/>
    <property type="match status" value="1"/>
</dbReference>
<protein>
    <submittedName>
        <fullName evidence="7">Polyprenol reductase</fullName>
    </submittedName>
</protein>
<evidence type="ECO:0000259" key="6">
    <source>
        <dbReference type="Pfam" id="PF02544"/>
    </source>
</evidence>
<sequence length="326" mass="36856">MELVGCAHLGALLAQAYWLLAIGVTLVAACWTPAADLSRYGKLRGQSAAGEGKKGHKGFVQRTRAWMVPKRYFAHFYAVCWRWAVMLTVATYSRWDAVVQQWAEGLISDQGVLREFTGLAVCASDWHPPVVTGWQRSTTMLVLLALQGLRRVHEEDRLFRPNPNAQMHIFGYIIGITFYLAFGWSIVVESSLYRPVDEFYDADSEVWNPVFWLGVALFALGMYEQHQTHRILAGLRPTESTAASGCSVYRVPQGRLFALVSCPHYFLEMLIYLGFALMDSVNLSLWLAFVFVCLNLGLTALRSHAWYKAKFDDYPAERKAVVPFIL</sequence>
<keyword evidence="3 5" id="KW-1133">Transmembrane helix</keyword>
<reference evidence="7 8" key="1">
    <citation type="submission" date="2017-12" db="EMBL/GenBank/DDBJ databases">
        <title>Sequencing, de novo assembly and annotation of complete genome of a new Thraustochytrid species, strain FCC1311.</title>
        <authorList>
            <person name="Sedici K."/>
            <person name="Godart F."/>
            <person name="Aiese Cigliano R."/>
            <person name="Sanseverino W."/>
            <person name="Barakat M."/>
            <person name="Ortet P."/>
            <person name="Marechal E."/>
            <person name="Cagnac O."/>
            <person name="Amato A."/>
        </authorList>
    </citation>
    <scope>NUCLEOTIDE SEQUENCE [LARGE SCALE GENOMIC DNA]</scope>
</reference>
<evidence type="ECO:0000313" key="7">
    <source>
        <dbReference type="EMBL" id="GBG24812.1"/>
    </source>
</evidence>
<dbReference type="EMBL" id="BEYU01000008">
    <property type="protein sequence ID" value="GBG24812.1"/>
    <property type="molecule type" value="Genomic_DNA"/>
</dbReference>
<dbReference type="GO" id="GO:0016095">
    <property type="term" value="P:polyprenol catabolic process"/>
    <property type="evidence" value="ECO:0007669"/>
    <property type="project" value="TreeGrafter"/>
</dbReference>
<evidence type="ECO:0000256" key="4">
    <source>
        <dbReference type="ARBA" id="ARBA00023136"/>
    </source>
</evidence>
<evidence type="ECO:0000256" key="1">
    <source>
        <dbReference type="ARBA" id="ARBA00004127"/>
    </source>
</evidence>
<dbReference type="GO" id="GO:0006488">
    <property type="term" value="P:dolichol-linked oligosaccharide biosynthetic process"/>
    <property type="evidence" value="ECO:0007669"/>
    <property type="project" value="InterPro"/>
</dbReference>
<dbReference type="AlphaFoldDB" id="A0A2R5G1E1"/>
<dbReference type="InterPro" id="IPR001104">
    <property type="entry name" value="3-oxo-5_a-steroid_4-DH_C"/>
</dbReference>
<feature type="transmembrane region" description="Helical" evidence="5">
    <location>
        <begin position="206"/>
        <end position="223"/>
    </location>
</feature>
<keyword evidence="4 5" id="KW-0472">Membrane</keyword>
<dbReference type="InterPro" id="IPR039698">
    <property type="entry name" value="Dfg10/SRD5A3"/>
</dbReference>
<feature type="transmembrane region" description="Helical" evidence="5">
    <location>
        <begin position="283"/>
        <end position="301"/>
    </location>
</feature>
<feature type="transmembrane region" description="Helical" evidence="5">
    <location>
        <begin position="256"/>
        <end position="277"/>
    </location>
</feature>
<dbReference type="OrthoDB" id="5788137at2759"/>
<evidence type="ECO:0000256" key="3">
    <source>
        <dbReference type="ARBA" id="ARBA00022989"/>
    </source>
</evidence>
<organism evidence="7 8">
    <name type="scientific">Hondaea fermentalgiana</name>
    <dbReference type="NCBI Taxonomy" id="2315210"/>
    <lineage>
        <taxon>Eukaryota</taxon>
        <taxon>Sar</taxon>
        <taxon>Stramenopiles</taxon>
        <taxon>Bigyra</taxon>
        <taxon>Labyrinthulomycetes</taxon>
        <taxon>Thraustochytrida</taxon>
        <taxon>Thraustochytriidae</taxon>
        <taxon>Hondaea</taxon>
    </lineage>
</organism>
<dbReference type="PANTHER" id="PTHR14624:SF0">
    <property type="entry name" value="POLYPRENOL REDUCTASE"/>
    <property type="match status" value="1"/>
</dbReference>
<dbReference type="GO" id="GO:0003865">
    <property type="term" value="F:3-oxo-5-alpha-steroid 4-dehydrogenase activity"/>
    <property type="evidence" value="ECO:0007669"/>
    <property type="project" value="TreeGrafter"/>
</dbReference>
<comment type="caution">
    <text evidence="7">The sequence shown here is derived from an EMBL/GenBank/DDBJ whole genome shotgun (WGS) entry which is preliminary data.</text>
</comment>
<dbReference type="UniPathway" id="UPA00378"/>
<gene>
    <name evidence="7" type="ORF">FCC1311_117581</name>
</gene>
<evidence type="ECO:0000256" key="2">
    <source>
        <dbReference type="ARBA" id="ARBA00022692"/>
    </source>
</evidence>
<proteinExistence type="predicted"/>
<dbReference type="Pfam" id="PF02544">
    <property type="entry name" value="Steroid_dh"/>
    <property type="match status" value="1"/>
</dbReference>
<evidence type="ECO:0000256" key="5">
    <source>
        <dbReference type="SAM" id="Phobius"/>
    </source>
</evidence>
<evidence type="ECO:0000313" key="8">
    <source>
        <dbReference type="Proteomes" id="UP000241890"/>
    </source>
</evidence>
<dbReference type="Proteomes" id="UP000241890">
    <property type="component" value="Unassembled WGS sequence"/>
</dbReference>
<keyword evidence="8" id="KW-1185">Reference proteome</keyword>
<dbReference type="GO" id="GO:0005783">
    <property type="term" value="C:endoplasmic reticulum"/>
    <property type="evidence" value="ECO:0007669"/>
    <property type="project" value="TreeGrafter"/>
</dbReference>